<dbReference type="Proteomes" id="UP000789920">
    <property type="component" value="Unassembled WGS sequence"/>
</dbReference>
<evidence type="ECO:0000313" key="1">
    <source>
        <dbReference type="EMBL" id="CAG8821182.1"/>
    </source>
</evidence>
<evidence type="ECO:0000313" key="2">
    <source>
        <dbReference type="Proteomes" id="UP000789920"/>
    </source>
</evidence>
<feature type="non-terminal residue" evidence="1">
    <location>
        <position position="1"/>
    </location>
</feature>
<sequence length="316" mass="34985">ASSSANVASPVTSGSPSELVHSNRSVYGVWEFFNITVPSVSFASVTYMLIAVTILFALAIMHKDIDERDSTFIQRSIDELSNGDAARRMFNGWTRSRQDGMAISNRDEKNRSLDMSSSSSISLSPSEPVDDTAPRLYKKASNSRLSSHRRPNSRLKAQTLSPIDDNPSTVSSNDDQPNDQSNETDESKTTVTINVSDPRSEQPILVPHQEINCEIEGIPSNQLNQNFDDSQSNNQEINSRNGSCQNSMTNNDGTNSRVTFDDLIPPPIPTTNDISVPLHKKNSKSRLKVQRPQKDQTLFVTAQESEGELIQRETPK</sequence>
<proteinExistence type="predicted"/>
<keyword evidence="2" id="KW-1185">Reference proteome</keyword>
<name>A0ACA9S145_9GLOM</name>
<dbReference type="EMBL" id="CAJVQC010084554">
    <property type="protein sequence ID" value="CAG8821182.1"/>
    <property type="molecule type" value="Genomic_DNA"/>
</dbReference>
<comment type="caution">
    <text evidence="1">The sequence shown here is derived from an EMBL/GenBank/DDBJ whole genome shotgun (WGS) entry which is preliminary data.</text>
</comment>
<reference evidence="1" key="1">
    <citation type="submission" date="2021-06" db="EMBL/GenBank/DDBJ databases">
        <authorList>
            <person name="Kallberg Y."/>
            <person name="Tangrot J."/>
            <person name="Rosling A."/>
        </authorList>
    </citation>
    <scope>NUCLEOTIDE SEQUENCE</scope>
    <source>
        <strain evidence="1">MA461A</strain>
    </source>
</reference>
<protein>
    <submittedName>
        <fullName evidence="1">21170_t:CDS:1</fullName>
    </submittedName>
</protein>
<gene>
    <name evidence="1" type="ORF">RPERSI_LOCUS25528</name>
</gene>
<organism evidence="1 2">
    <name type="scientific">Racocetra persica</name>
    <dbReference type="NCBI Taxonomy" id="160502"/>
    <lineage>
        <taxon>Eukaryota</taxon>
        <taxon>Fungi</taxon>
        <taxon>Fungi incertae sedis</taxon>
        <taxon>Mucoromycota</taxon>
        <taxon>Glomeromycotina</taxon>
        <taxon>Glomeromycetes</taxon>
        <taxon>Diversisporales</taxon>
        <taxon>Gigasporaceae</taxon>
        <taxon>Racocetra</taxon>
    </lineage>
</organism>
<accession>A0ACA9S145</accession>